<dbReference type="AlphaFoldDB" id="A0A191T921"/>
<dbReference type="GO" id="GO:0003677">
    <property type="term" value="F:DNA binding"/>
    <property type="evidence" value="ECO:0007669"/>
    <property type="project" value="UniProtKB-KW"/>
</dbReference>
<dbReference type="Gene3D" id="1.10.10.10">
    <property type="entry name" value="Winged helix-like DNA-binding domain superfamily/Winged helix DNA-binding domain"/>
    <property type="match status" value="1"/>
</dbReference>
<dbReference type="EMBL" id="KU963390">
    <property type="protein sequence ID" value="ANI75655.1"/>
    <property type="molecule type" value="Genomic_DNA"/>
</dbReference>
<dbReference type="InterPro" id="IPR036388">
    <property type="entry name" value="WH-like_DNA-bd_sf"/>
</dbReference>
<dbReference type="RefSeq" id="WP_103246011.1">
    <property type="nucleotide sequence ID" value="NZ_KU963390.1"/>
</dbReference>
<sequence length="167" mass="19621">MYTINPLSKKNLLLHIHKISNIFPELTSTELVTLMLHSSGLKPPRMGELMSISKKTINSHIENIRVKFQLDNYEEVKQVFELRITLNSNPERYKSLFPEINDELYQCMILVCMGYTIEEIVNREEEKTAELVRKQIEDLKTTYAVDFLSDLRVFFMIRLKLDQAKHG</sequence>
<geneLocation type="plasmid" evidence="3">
    <name>ECO37P2</name>
</geneLocation>
<evidence type="ECO:0000313" key="3">
    <source>
        <dbReference type="EMBL" id="ANI75599.1"/>
    </source>
</evidence>
<protein>
    <submittedName>
        <fullName evidence="3">Transcriptional regulator</fullName>
    </submittedName>
</protein>
<keyword evidence="3" id="KW-0614">Plasmid</keyword>
<proteinExistence type="predicted"/>
<evidence type="ECO:0000256" key="1">
    <source>
        <dbReference type="ARBA" id="ARBA00023125"/>
    </source>
</evidence>
<dbReference type="GO" id="GO:0006355">
    <property type="term" value="P:regulation of DNA-templated transcription"/>
    <property type="evidence" value="ECO:0007669"/>
    <property type="project" value="InterPro"/>
</dbReference>
<dbReference type="Pfam" id="PF00196">
    <property type="entry name" value="GerE"/>
    <property type="match status" value="1"/>
</dbReference>
<evidence type="ECO:0000259" key="2">
    <source>
        <dbReference type="Pfam" id="PF00196"/>
    </source>
</evidence>
<keyword evidence="1" id="KW-0238">DNA-binding</keyword>
<organism evidence="3">
    <name type="scientific">Escherichia coli</name>
    <dbReference type="NCBI Taxonomy" id="562"/>
    <lineage>
        <taxon>Bacteria</taxon>
        <taxon>Pseudomonadati</taxon>
        <taxon>Pseudomonadota</taxon>
        <taxon>Gammaproteobacteria</taxon>
        <taxon>Enterobacterales</taxon>
        <taxon>Enterobacteriaceae</taxon>
        <taxon>Escherichia</taxon>
    </lineage>
</organism>
<dbReference type="InterPro" id="IPR000792">
    <property type="entry name" value="Tscrpt_reg_LuxR_C"/>
</dbReference>
<dbReference type="EMBL" id="KU963390">
    <property type="protein sequence ID" value="ANI75599.1"/>
    <property type="molecule type" value="Genomic_DNA"/>
</dbReference>
<dbReference type="SUPFAM" id="SSF46894">
    <property type="entry name" value="C-terminal effector domain of the bipartite response regulators"/>
    <property type="match status" value="1"/>
</dbReference>
<feature type="domain" description="HTH luxR-type" evidence="2">
    <location>
        <begin position="26"/>
        <end position="75"/>
    </location>
</feature>
<accession>A0A191T921</accession>
<reference evidence="3" key="1">
    <citation type="submission" date="2016-03" db="EMBL/GenBank/DDBJ databases">
        <title>Resistome analysis of KPC-2-producing Escherichia coli ST224 strain isolated in Brazil using whole genome sequencing.</title>
        <authorList>
            <person name="Rossi I.G."/>
            <person name="Araujo B.F."/>
            <person name="Cerdeira L.T."/>
            <person name="Campos P.A."/>
            <person name="Royer S."/>
            <person name="Ferreira M.L."/>
            <person name="Batistao D.W.F."/>
            <person name="Souza T.A."/>
            <person name="Vancan S.I.S."/>
            <person name="Lincopan N."/>
            <person name="Gontijo-Filho P.P."/>
            <person name="Ribas R.M."/>
        </authorList>
    </citation>
    <scope>NUCLEOTIDE SEQUENCE</scope>
    <source>
        <strain evidence="3">ECO37</strain>
        <plasmid evidence="3">ECO37P2</plasmid>
    </source>
</reference>
<name>A0A191T921_ECOLX</name>
<dbReference type="InterPro" id="IPR016032">
    <property type="entry name" value="Sig_transdc_resp-reg_C-effctor"/>
</dbReference>